<name>A0ABU1UYT8_9GAMM</name>
<evidence type="ECO:0008006" key="3">
    <source>
        <dbReference type="Google" id="ProtNLM"/>
    </source>
</evidence>
<organism evidence="1 2">
    <name type="scientific">Cellvibrio fibrivorans</name>
    <dbReference type="NCBI Taxonomy" id="126350"/>
    <lineage>
        <taxon>Bacteria</taxon>
        <taxon>Pseudomonadati</taxon>
        <taxon>Pseudomonadota</taxon>
        <taxon>Gammaproteobacteria</taxon>
        <taxon>Cellvibrionales</taxon>
        <taxon>Cellvibrionaceae</taxon>
        <taxon>Cellvibrio</taxon>
    </lineage>
</organism>
<evidence type="ECO:0000313" key="2">
    <source>
        <dbReference type="Proteomes" id="UP001253595"/>
    </source>
</evidence>
<gene>
    <name evidence="1" type="ORF">J2X05_002396</name>
</gene>
<reference evidence="1 2" key="1">
    <citation type="submission" date="2023-07" db="EMBL/GenBank/DDBJ databases">
        <title>Sorghum-associated microbial communities from plants grown in Nebraska, USA.</title>
        <authorList>
            <person name="Schachtman D."/>
        </authorList>
    </citation>
    <scope>NUCLEOTIDE SEQUENCE [LARGE SCALE GENOMIC DNA]</scope>
    <source>
        <strain evidence="1 2">BE190</strain>
    </source>
</reference>
<dbReference type="Proteomes" id="UP001253595">
    <property type="component" value="Unassembled WGS sequence"/>
</dbReference>
<keyword evidence="2" id="KW-1185">Reference proteome</keyword>
<sequence length="312" mass="35168">MPLVLYITKWEHTLKQLPSSILTHHPWLSVAIVMLIAVMPHSSIAEQAIVAAVDEDIIADYQLFVGERDPLQINYYGGPGARRDVIEIILLQQALALGGFKEKITLRPENSYLRILKLVADGDIALSGALKWREDIKPYASHLFKTKAIVKEGDFIAGLYTRADNQRALQANTLDKVSHLSAASNNHWNADVKTLTELGIRKIHFSTYWVQIVRMVVANRADVTLAPFQINPDMKVMVDGLELVPIPGIKIALPGSRHWPVSKIHPKGKAIFDALERGIEELEKKKIIQRAYEECGFFHPQVKDWKLLNPPR</sequence>
<evidence type="ECO:0000313" key="1">
    <source>
        <dbReference type="EMBL" id="MDR7090372.1"/>
    </source>
</evidence>
<dbReference type="RefSeq" id="WP_310072641.1">
    <property type="nucleotide sequence ID" value="NZ_JAVDVX010000004.1"/>
</dbReference>
<protein>
    <recommendedName>
        <fullName evidence="3">Solute-binding protein family 3/N-terminal domain-containing protein</fullName>
    </recommendedName>
</protein>
<comment type="caution">
    <text evidence="1">The sequence shown here is derived from an EMBL/GenBank/DDBJ whole genome shotgun (WGS) entry which is preliminary data.</text>
</comment>
<proteinExistence type="predicted"/>
<dbReference type="EMBL" id="JAVDVX010000004">
    <property type="protein sequence ID" value="MDR7090372.1"/>
    <property type="molecule type" value="Genomic_DNA"/>
</dbReference>
<accession>A0ABU1UYT8</accession>